<dbReference type="Proteomes" id="UP000075903">
    <property type="component" value="Unassembled WGS sequence"/>
</dbReference>
<dbReference type="AlphaFoldDB" id="A0A182VHY8"/>
<dbReference type="VEuPathDB" id="VectorBase:AMEM015281"/>
<feature type="region of interest" description="Disordered" evidence="1">
    <location>
        <begin position="381"/>
        <end position="404"/>
    </location>
</feature>
<accession>A0A182VHY8</accession>
<sequence length="404" mass="40665">MVLSGTGSKTMPYSNGATLRFLVPAVLRGSQRSVCRLTRVSISSDSVYHDDSDDSGASSVIPIAYRPVSSPGSTDGESMDGDKQSLGSPALTPPPGVPSLLSPSPSPISFRSWSVAISTASSDEFEYDNYDDDDEDDTSDASLPGAAANRPTVPRRRKPAAPLPLSPFDFGSIAAPSRTKGSKVSSQAPRKAAKRGKSTGRAPTDQRSPPTASSPVGSSGSGALGSTVIRLVPPSVDIFQTLLDLGPAPRSRSSSTGGNANGGGSISGGSGGSAGGSSVAIGDGLARSERSLSMPTPTEEEGRGAPGASVASSGAEGAGVGGGEDSEGRPMASLAVPELTDDDQTSDELDDELEEELESAEAGLLNLARLGCRVQFASTVIDNERGAGADGSGPGPSGLGRINE</sequence>
<feature type="region of interest" description="Disordered" evidence="1">
    <location>
        <begin position="245"/>
        <end position="358"/>
    </location>
</feature>
<feature type="compositionally biased region" description="Acidic residues" evidence="1">
    <location>
        <begin position="124"/>
        <end position="139"/>
    </location>
</feature>
<organism evidence="2 3">
    <name type="scientific">Anopheles merus</name>
    <name type="common">Mosquito</name>
    <dbReference type="NCBI Taxonomy" id="30066"/>
    <lineage>
        <taxon>Eukaryota</taxon>
        <taxon>Metazoa</taxon>
        <taxon>Ecdysozoa</taxon>
        <taxon>Arthropoda</taxon>
        <taxon>Hexapoda</taxon>
        <taxon>Insecta</taxon>
        <taxon>Pterygota</taxon>
        <taxon>Neoptera</taxon>
        <taxon>Endopterygota</taxon>
        <taxon>Diptera</taxon>
        <taxon>Nematocera</taxon>
        <taxon>Culicoidea</taxon>
        <taxon>Culicidae</taxon>
        <taxon>Anophelinae</taxon>
        <taxon>Anopheles</taxon>
    </lineage>
</organism>
<proteinExistence type="predicted"/>
<feature type="compositionally biased region" description="Gly residues" evidence="1">
    <location>
        <begin position="388"/>
        <end position="398"/>
    </location>
</feature>
<feature type="compositionally biased region" description="Low complexity" evidence="1">
    <location>
        <begin position="208"/>
        <end position="218"/>
    </location>
</feature>
<name>A0A182VHY8_ANOME</name>
<evidence type="ECO:0000313" key="3">
    <source>
        <dbReference type="Proteomes" id="UP000075903"/>
    </source>
</evidence>
<feature type="compositionally biased region" description="Low complexity" evidence="1">
    <location>
        <begin position="306"/>
        <end position="315"/>
    </location>
</feature>
<feature type="region of interest" description="Disordered" evidence="1">
    <location>
        <begin position="45"/>
        <end position="103"/>
    </location>
</feature>
<evidence type="ECO:0000256" key="1">
    <source>
        <dbReference type="SAM" id="MobiDB-lite"/>
    </source>
</evidence>
<feature type="region of interest" description="Disordered" evidence="1">
    <location>
        <begin position="124"/>
        <end position="226"/>
    </location>
</feature>
<feature type="compositionally biased region" description="Gly residues" evidence="1">
    <location>
        <begin position="259"/>
        <end position="275"/>
    </location>
</feature>
<reference evidence="2" key="1">
    <citation type="submission" date="2020-05" db="UniProtKB">
        <authorList>
            <consortium name="EnsemblMetazoa"/>
        </authorList>
    </citation>
    <scope>IDENTIFICATION</scope>
    <source>
        <strain evidence="2">MAF</strain>
    </source>
</reference>
<feature type="compositionally biased region" description="Acidic residues" evidence="1">
    <location>
        <begin position="339"/>
        <end position="358"/>
    </location>
</feature>
<keyword evidence="3" id="KW-1185">Reference proteome</keyword>
<evidence type="ECO:0000313" key="2">
    <source>
        <dbReference type="EnsemblMetazoa" id="AMEM015281-PA"/>
    </source>
</evidence>
<dbReference type="EnsemblMetazoa" id="AMEM015281-RA">
    <property type="protein sequence ID" value="AMEM015281-PA"/>
    <property type="gene ID" value="AMEM015281"/>
</dbReference>
<protein>
    <submittedName>
        <fullName evidence="2">Uncharacterized protein</fullName>
    </submittedName>
</protein>